<proteinExistence type="predicted"/>
<gene>
    <name evidence="1" type="ORF">LTR09_007898</name>
</gene>
<comment type="caution">
    <text evidence="1">The sequence shown here is derived from an EMBL/GenBank/DDBJ whole genome shotgun (WGS) entry which is preliminary data.</text>
</comment>
<organism evidence="1 2">
    <name type="scientific">Extremus antarcticus</name>
    <dbReference type="NCBI Taxonomy" id="702011"/>
    <lineage>
        <taxon>Eukaryota</taxon>
        <taxon>Fungi</taxon>
        <taxon>Dikarya</taxon>
        <taxon>Ascomycota</taxon>
        <taxon>Pezizomycotina</taxon>
        <taxon>Dothideomycetes</taxon>
        <taxon>Dothideomycetidae</taxon>
        <taxon>Mycosphaerellales</taxon>
        <taxon>Extremaceae</taxon>
        <taxon>Extremus</taxon>
    </lineage>
</organism>
<reference evidence="1" key="1">
    <citation type="submission" date="2023-04" db="EMBL/GenBank/DDBJ databases">
        <title>Black Yeasts Isolated from many extreme environments.</title>
        <authorList>
            <person name="Coleine C."/>
            <person name="Stajich J.E."/>
            <person name="Selbmann L."/>
        </authorList>
    </citation>
    <scope>NUCLEOTIDE SEQUENCE</scope>
    <source>
        <strain evidence="1">CCFEE 5312</strain>
    </source>
</reference>
<sequence length="273" mass="31223">MDPTSVEEYSQTLLTDCQEWRARYQGRSWIWRRNAVHDQHKRLVDRADALAVKISQQQGYEHVYAVIDPIRLILTTDPFPARLGPWQKPPDNNDELADTLSDYRRFLTMANVVLRITSTEGKLDLWEVREEVGPVIRRYEWCPAVQIHAQKVRARNWWPVDGHSVPALATGSANEVMAEIDDQYPQARGVAESQREKQQLFYDYARACMVEDLCVALGLQASAKVAKALLSRLYGIQHIASFASFSRARSVADSWFWKLEDATSSPDCTEVVV</sequence>
<evidence type="ECO:0000313" key="1">
    <source>
        <dbReference type="EMBL" id="KAK3050822.1"/>
    </source>
</evidence>
<name>A0AAJ0DBE6_9PEZI</name>
<dbReference type="Proteomes" id="UP001271007">
    <property type="component" value="Unassembled WGS sequence"/>
</dbReference>
<keyword evidence="2" id="KW-1185">Reference proteome</keyword>
<dbReference type="EMBL" id="JAWDJX010000029">
    <property type="protein sequence ID" value="KAK3050822.1"/>
    <property type="molecule type" value="Genomic_DNA"/>
</dbReference>
<evidence type="ECO:0000313" key="2">
    <source>
        <dbReference type="Proteomes" id="UP001271007"/>
    </source>
</evidence>
<accession>A0AAJ0DBE6</accession>
<dbReference type="AlphaFoldDB" id="A0AAJ0DBE6"/>
<protein>
    <submittedName>
        <fullName evidence="1">Uncharacterized protein</fullName>
    </submittedName>
</protein>